<proteinExistence type="predicted"/>
<evidence type="ECO:0000259" key="1">
    <source>
        <dbReference type="Pfam" id="PF12680"/>
    </source>
</evidence>
<accession>A0A2K9LJ13</accession>
<feature type="domain" description="SnoaL-like" evidence="1">
    <location>
        <begin position="6"/>
        <end position="103"/>
    </location>
</feature>
<sequence>MDALLDWFQNFNAGSLQKMQDFYTEDCYFRDPFNEAHNREQLHALFTDMLKLQDLRFVILERIQQDQKAFITWDFHFKIMGKAQCIHGGSLMTFADDGRVKSHVDYWDAAEGVYEKLPVFGALVRLVKRLF</sequence>
<dbReference type="AlphaFoldDB" id="A0A2K9LJ13"/>
<dbReference type="KEGG" id="kak:Kalk_07925"/>
<dbReference type="InterPro" id="IPR037401">
    <property type="entry name" value="SnoaL-like"/>
</dbReference>
<reference evidence="3" key="1">
    <citation type="submission" date="2017-08" db="EMBL/GenBank/DDBJ databases">
        <title>Direct submision.</title>
        <authorList>
            <person name="Kim S.-J."/>
            <person name="Rhee S.-K."/>
        </authorList>
    </citation>
    <scope>NUCLEOTIDE SEQUENCE [LARGE SCALE GENOMIC DNA]</scope>
    <source>
        <strain evidence="3">GI5</strain>
    </source>
</reference>
<evidence type="ECO:0000313" key="3">
    <source>
        <dbReference type="Proteomes" id="UP000235116"/>
    </source>
</evidence>
<organism evidence="2 3">
    <name type="scientific">Ketobacter alkanivorans</name>
    <dbReference type="NCBI Taxonomy" id="1917421"/>
    <lineage>
        <taxon>Bacteria</taxon>
        <taxon>Pseudomonadati</taxon>
        <taxon>Pseudomonadota</taxon>
        <taxon>Gammaproteobacteria</taxon>
        <taxon>Pseudomonadales</taxon>
        <taxon>Ketobacteraceae</taxon>
        <taxon>Ketobacter</taxon>
    </lineage>
</organism>
<keyword evidence="3" id="KW-1185">Reference proteome</keyword>
<dbReference type="RefSeq" id="WP_101893682.1">
    <property type="nucleotide sequence ID" value="NZ_CP022684.1"/>
</dbReference>
<protein>
    <recommendedName>
        <fullName evidence="1">SnoaL-like domain-containing protein</fullName>
    </recommendedName>
</protein>
<dbReference type="InterPro" id="IPR032710">
    <property type="entry name" value="NTF2-like_dom_sf"/>
</dbReference>
<dbReference type="OrthoDB" id="1115105at2"/>
<evidence type="ECO:0000313" key="2">
    <source>
        <dbReference type="EMBL" id="AUM12346.1"/>
    </source>
</evidence>
<dbReference type="Pfam" id="PF12680">
    <property type="entry name" value="SnoaL_2"/>
    <property type="match status" value="1"/>
</dbReference>
<dbReference type="EMBL" id="CP022684">
    <property type="protein sequence ID" value="AUM12346.1"/>
    <property type="molecule type" value="Genomic_DNA"/>
</dbReference>
<dbReference type="Gene3D" id="3.10.450.50">
    <property type="match status" value="1"/>
</dbReference>
<gene>
    <name evidence="2" type="ORF">Kalk_07925</name>
</gene>
<name>A0A2K9LJ13_9GAMM</name>
<dbReference type="SUPFAM" id="SSF54427">
    <property type="entry name" value="NTF2-like"/>
    <property type="match status" value="1"/>
</dbReference>
<dbReference type="Proteomes" id="UP000235116">
    <property type="component" value="Chromosome"/>
</dbReference>